<keyword evidence="2" id="KW-1185">Reference proteome</keyword>
<comment type="caution">
    <text evidence="1">The sequence shown here is derived from an EMBL/GenBank/DDBJ whole genome shotgun (WGS) entry which is preliminary data.</text>
</comment>
<dbReference type="EMBL" id="PQGA01000009">
    <property type="protein sequence ID" value="POR50214.1"/>
    <property type="molecule type" value="Genomic_DNA"/>
</dbReference>
<dbReference type="Proteomes" id="UP000237381">
    <property type="component" value="Unassembled WGS sequence"/>
</dbReference>
<name>A0A2S4M688_9BURK</name>
<organism evidence="1 2">
    <name type="scientific">Paraburkholderia eburnea</name>
    <dbReference type="NCBI Taxonomy" id="1189126"/>
    <lineage>
        <taxon>Bacteria</taxon>
        <taxon>Pseudomonadati</taxon>
        <taxon>Pseudomonadota</taxon>
        <taxon>Betaproteobacteria</taxon>
        <taxon>Burkholderiales</taxon>
        <taxon>Burkholderiaceae</taxon>
        <taxon>Paraburkholderia</taxon>
    </lineage>
</organism>
<evidence type="ECO:0000313" key="2">
    <source>
        <dbReference type="Proteomes" id="UP000237381"/>
    </source>
</evidence>
<accession>A0A2S4M688</accession>
<protein>
    <submittedName>
        <fullName evidence="1">Uncharacterized protein</fullName>
    </submittedName>
</protein>
<dbReference type="AlphaFoldDB" id="A0A2S4M688"/>
<proteinExistence type="predicted"/>
<evidence type="ECO:0000313" key="1">
    <source>
        <dbReference type="EMBL" id="POR50214.1"/>
    </source>
</evidence>
<reference evidence="1 2" key="1">
    <citation type="submission" date="2018-01" db="EMBL/GenBank/DDBJ databases">
        <title>Genomic Encyclopedia of Type Strains, Phase III (KMG-III): the genomes of soil and plant-associated and newly described type strains.</title>
        <authorList>
            <person name="Whitman W."/>
        </authorList>
    </citation>
    <scope>NUCLEOTIDE SEQUENCE [LARGE SCALE GENOMIC DNA]</scope>
    <source>
        <strain evidence="1 2">JCM 18070</strain>
    </source>
</reference>
<gene>
    <name evidence="1" type="ORF">B0G62_109122</name>
</gene>
<sequence length="29" mass="3205">MSLHDEVGMADATTSTLNAYRFTFEIVAL</sequence>